<dbReference type="EMBL" id="JBHMEC010000017">
    <property type="protein sequence ID" value="MFB9150286.1"/>
    <property type="molecule type" value="Genomic_DNA"/>
</dbReference>
<evidence type="ECO:0000313" key="3">
    <source>
        <dbReference type="EMBL" id="MFB9150286.1"/>
    </source>
</evidence>
<keyword evidence="4" id="KW-1185">Reference proteome</keyword>
<evidence type="ECO:0000256" key="1">
    <source>
        <dbReference type="ARBA" id="ARBA00022842"/>
    </source>
</evidence>
<reference evidence="3 4" key="1">
    <citation type="submission" date="2024-09" db="EMBL/GenBank/DDBJ databases">
        <authorList>
            <person name="Sun Q."/>
            <person name="Mori K."/>
        </authorList>
    </citation>
    <scope>NUCLEOTIDE SEQUENCE [LARGE SCALE GENOMIC DNA]</scope>
    <source>
        <strain evidence="3 4">CECT 9424</strain>
    </source>
</reference>
<dbReference type="Pfam" id="PF12804">
    <property type="entry name" value="NTP_transf_3"/>
    <property type="match status" value="1"/>
</dbReference>
<organism evidence="3 4">
    <name type="scientific">Roseovarius ramblicola</name>
    <dbReference type="NCBI Taxonomy" id="2022336"/>
    <lineage>
        <taxon>Bacteria</taxon>
        <taxon>Pseudomonadati</taxon>
        <taxon>Pseudomonadota</taxon>
        <taxon>Alphaproteobacteria</taxon>
        <taxon>Rhodobacterales</taxon>
        <taxon>Roseobacteraceae</taxon>
        <taxon>Roseovarius</taxon>
    </lineage>
</organism>
<comment type="caution">
    <text evidence="3">The sequence shown here is derived from an EMBL/GenBank/DDBJ whole genome shotgun (WGS) entry which is preliminary data.</text>
</comment>
<name>A0ABV5I251_9RHOB</name>
<dbReference type="InterPro" id="IPR025877">
    <property type="entry name" value="MobA-like_NTP_Trfase"/>
</dbReference>
<keyword evidence="1" id="KW-0460">Magnesium</keyword>
<dbReference type="SUPFAM" id="SSF53448">
    <property type="entry name" value="Nucleotide-diphospho-sugar transferases"/>
    <property type="match status" value="1"/>
</dbReference>
<dbReference type="Gene3D" id="3.90.550.10">
    <property type="entry name" value="Spore Coat Polysaccharide Biosynthesis Protein SpsA, Chain A"/>
    <property type="match status" value="1"/>
</dbReference>
<evidence type="ECO:0000259" key="2">
    <source>
        <dbReference type="Pfam" id="PF12804"/>
    </source>
</evidence>
<protein>
    <submittedName>
        <fullName evidence="3">Nucleotidyltransferase family protein</fullName>
    </submittedName>
</protein>
<dbReference type="RefSeq" id="WP_377069828.1">
    <property type="nucleotide sequence ID" value="NZ_JBHMEC010000017.1"/>
</dbReference>
<dbReference type="InterPro" id="IPR029044">
    <property type="entry name" value="Nucleotide-diphossugar_trans"/>
</dbReference>
<proteinExistence type="predicted"/>
<dbReference type="Proteomes" id="UP001589670">
    <property type="component" value="Unassembled WGS sequence"/>
</dbReference>
<feature type="domain" description="MobA-like NTP transferase" evidence="2">
    <location>
        <begin position="7"/>
        <end position="140"/>
    </location>
</feature>
<evidence type="ECO:0000313" key="4">
    <source>
        <dbReference type="Proteomes" id="UP001589670"/>
    </source>
</evidence>
<accession>A0ABV5I251</accession>
<sequence>MTEFASVILAGERADRDALRDETGVACKALLEIDGKAMILRVIEALDGARSITSTHLSGPTEACVNGDAGLSAMIGEGRVEWLPPGPSPSTSAHDMLCRFPGTQPVLITTADHPLLTAEVVDHFCRDSAATGCDVVVGMAPYDQVRAAYPELKKTVLRFRDGGYCGCNLFAFLTPDGRRVADFWRQVERERKKPLAVIRLLGLWALLRYRMGWLTLDAALAGLSRRVGLRIGVVVLPYAHAAVDVDSLSDYVLVQRYGKEAAARRPEPESGAG</sequence>
<gene>
    <name evidence="3" type="ORF">ACFFU4_11060</name>
</gene>